<dbReference type="AlphaFoldDB" id="A0AAW4RS68"/>
<sequence>MDETQPASLFEQLQQRLAAAPEPLKVLQEFEAELLFAFPSEAAAVAELIGSWGYRLGVLERQDLNWYI</sequence>
<comment type="caution">
    <text evidence="1">The sequence shown here is derived from an EMBL/GenBank/DDBJ whole genome shotgun (WGS) entry which is preliminary data.</text>
</comment>
<name>A0AAW4RS68_XANCI</name>
<evidence type="ECO:0000313" key="2">
    <source>
        <dbReference type="Proteomes" id="UP000825388"/>
    </source>
</evidence>
<dbReference type="RefSeq" id="WP_078568085.1">
    <property type="nucleotide sequence ID" value="NZ_LOKL01000160.1"/>
</dbReference>
<accession>A0AAW4RS68</accession>
<dbReference type="EMBL" id="LOKL01000160">
    <property type="protein sequence ID" value="MBZ3926576.1"/>
    <property type="molecule type" value="Genomic_DNA"/>
</dbReference>
<protein>
    <recommendedName>
        <fullName evidence="3">Nif11 domain-containing protein</fullName>
    </recommendedName>
</protein>
<evidence type="ECO:0000313" key="1">
    <source>
        <dbReference type="EMBL" id="MBZ3926576.1"/>
    </source>
</evidence>
<evidence type="ECO:0008006" key="3">
    <source>
        <dbReference type="Google" id="ProtNLM"/>
    </source>
</evidence>
<organism evidence="1 2">
    <name type="scientific">Xanthomonas citri pv. sesbaniae</name>
    <dbReference type="NCBI Taxonomy" id="473425"/>
    <lineage>
        <taxon>Bacteria</taxon>
        <taxon>Pseudomonadati</taxon>
        <taxon>Pseudomonadota</taxon>
        <taxon>Gammaproteobacteria</taxon>
        <taxon>Lysobacterales</taxon>
        <taxon>Lysobacteraceae</taxon>
        <taxon>Xanthomonas</taxon>
    </lineage>
</organism>
<dbReference type="Proteomes" id="UP000825388">
    <property type="component" value="Unassembled WGS sequence"/>
</dbReference>
<reference evidence="1" key="1">
    <citation type="submission" date="2015-12" db="EMBL/GenBank/DDBJ databases">
        <authorList>
            <person name="Bansal K."/>
            <person name="Midha S."/>
            <person name="Patil P.B."/>
        </authorList>
    </citation>
    <scope>NUCLEOTIDE SEQUENCE</scope>
    <source>
        <strain evidence="1">LMG867</strain>
    </source>
</reference>
<proteinExistence type="predicted"/>
<gene>
    <name evidence="1" type="ORF">Xseb_20060</name>
</gene>